<dbReference type="PANTHER" id="PTHR43031:SF17">
    <property type="entry name" value="SULFURTRANSFERASE YTWF-RELATED"/>
    <property type="match status" value="1"/>
</dbReference>
<evidence type="ECO:0000313" key="2">
    <source>
        <dbReference type="EMBL" id="MBD2846792.1"/>
    </source>
</evidence>
<organism evidence="2 3">
    <name type="scientific">Paenibacillus sabuli</name>
    <dbReference type="NCBI Taxonomy" id="2772509"/>
    <lineage>
        <taxon>Bacteria</taxon>
        <taxon>Bacillati</taxon>
        <taxon>Bacillota</taxon>
        <taxon>Bacilli</taxon>
        <taxon>Bacillales</taxon>
        <taxon>Paenibacillaceae</taxon>
        <taxon>Paenibacillus</taxon>
    </lineage>
</organism>
<dbReference type="EMBL" id="JACXIZ010000027">
    <property type="protein sequence ID" value="MBD2846792.1"/>
    <property type="molecule type" value="Genomic_DNA"/>
</dbReference>
<dbReference type="PANTHER" id="PTHR43031">
    <property type="entry name" value="FAD-DEPENDENT OXIDOREDUCTASE"/>
    <property type="match status" value="1"/>
</dbReference>
<dbReference type="Proteomes" id="UP000621560">
    <property type="component" value="Unassembled WGS sequence"/>
</dbReference>
<name>A0A927BU06_9BACL</name>
<gene>
    <name evidence="2" type="ORF">IDH44_16470</name>
</gene>
<accession>A0A927BU06</accession>
<dbReference type="CDD" id="cd00158">
    <property type="entry name" value="RHOD"/>
    <property type="match status" value="1"/>
</dbReference>
<dbReference type="SMART" id="SM00450">
    <property type="entry name" value="RHOD"/>
    <property type="match status" value="1"/>
</dbReference>
<proteinExistence type="predicted"/>
<dbReference type="PROSITE" id="PS50206">
    <property type="entry name" value="RHODANESE_3"/>
    <property type="match status" value="1"/>
</dbReference>
<dbReference type="InterPro" id="IPR001763">
    <property type="entry name" value="Rhodanese-like_dom"/>
</dbReference>
<comment type="caution">
    <text evidence="2">The sequence shown here is derived from an EMBL/GenBank/DDBJ whole genome shotgun (WGS) entry which is preliminary data.</text>
</comment>
<dbReference type="InterPro" id="IPR036873">
    <property type="entry name" value="Rhodanese-like_dom_sf"/>
</dbReference>
<evidence type="ECO:0000313" key="3">
    <source>
        <dbReference type="Proteomes" id="UP000621560"/>
    </source>
</evidence>
<sequence>MRTEWTPQEVETKLKRGEKLNLIDVRELDEWTEGHIAEARHLPLGELPGRVAELYEDEDAPLVLVCRSGGRSGKACDYLSAQGYNPINMQGGMLAWSGGVKTGM</sequence>
<feature type="domain" description="Rhodanese" evidence="1">
    <location>
        <begin position="16"/>
        <end position="101"/>
    </location>
</feature>
<evidence type="ECO:0000259" key="1">
    <source>
        <dbReference type="PROSITE" id="PS50206"/>
    </source>
</evidence>
<reference evidence="2" key="1">
    <citation type="submission" date="2020-09" db="EMBL/GenBank/DDBJ databases">
        <title>A novel bacterium of genus Paenibacillus, isolated from South China Sea.</title>
        <authorList>
            <person name="Huang H."/>
            <person name="Mo K."/>
            <person name="Hu Y."/>
        </authorList>
    </citation>
    <scope>NUCLEOTIDE SEQUENCE</scope>
    <source>
        <strain evidence="2">IB182496</strain>
    </source>
</reference>
<keyword evidence="3" id="KW-1185">Reference proteome</keyword>
<dbReference type="Pfam" id="PF00581">
    <property type="entry name" value="Rhodanese"/>
    <property type="match status" value="1"/>
</dbReference>
<protein>
    <submittedName>
        <fullName evidence="2">Rhodanese-like domain-containing protein</fullName>
    </submittedName>
</protein>
<dbReference type="AlphaFoldDB" id="A0A927BU06"/>
<dbReference type="Gene3D" id="3.40.250.10">
    <property type="entry name" value="Rhodanese-like domain"/>
    <property type="match status" value="1"/>
</dbReference>
<dbReference type="SUPFAM" id="SSF52821">
    <property type="entry name" value="Rhodanese/Cell cycle control phosphatase"/>
    <property type="match status" value="1"/>
</dbReference>
<dbReference type="InterPro" id="IPR050229">
    <property type="entry name" value="GlpE_sulfurtransferase"/>
</dbReference>